<dbReference type="FunFam" id="1.10.730.10:FF:000008">
    <property type="entry name" value="Arginine--tRNA ligase"/>
    <property type="match status" value="1"/>
</dbReference>
<evidence type="ECO:0000256" key="12">
    <source>
        <dbReference type="RuleBase" id="RU363038"/>
    </source>
</evidence>
<dbReference type="PROSITE" id="PS00178">
    <property type="entry name" value="AA_TRNA_LIGASE_I"/>
    <property type="match status" value="1"/>
</dbReference>
<dbReference type="RefSeq" id="WP_184664558.1">
    <property type="nucleotide sequence ID" value="NZ_JACHHB010000010.1"/>
</dbReference>
<evidence type="ECO:0000256" key="4">
    <source>
        <dbReference type="ARBA" id="ARBA00022490"/>
    </source>
</evidence>
<evidence type="ECO:0000256" key="10">
    <source>
        <dbReference type="ARBA" id="ARBA00049339"/>
    </source>
</evidence>
<comment type="subcellular location">
    <subcellularLocation>
        <location evidence="1 11">Cytoplasm</location>
    </subcellularLocation>
</comment>
<comment type="subunit">
    <text evidence="3 11">Monomer.</text>
</comment>
<comment type="caution">
    <text evidence="15">The sequence shown here is derived from an EMBL/GenBank/DDBJ whole genome shotgun (WGS) entry which is preliminary data.</text>
</comment>
<dbReference type="EC" id="6.1.1.19" evidence="11"/>
<comment type="similarity">
    <text evidence="2 11 12">Belongs to the class-I aminoacyl-tRNA synthetase family.</text>
</comment>
<dbReference type="GO" id="GO:0006420">
    <property type="term" value="P:arginyl-tRNA aminoacylation"/>
    <property type="evidence" value="ECO:0007669"/>
    <property type="project" value="UniProtKB-UniRule"/>
</dbReference>
<dbReference type="InterPro" id="IPR014729">
    <property type="entry name" value="Rossmann-like_a/b/a_fold"/>
</dbReference>
<dbReference type="SMART" id="SM00836">
    <property type="entry name" value="DALR_1"/>
    <property type="match status" value="1"/>
</dbReference>
<dbReference type="InterPro" id="IPR001412">
    <property type="entry name" value="aa-tRNA-synth_I_CS"/>
</dbReference>
<evidence type="ECO:0000256" key="1">
    <source>
        <dbReference type="ARBA" id="ARBA00004496"/>
    </source>
</evidence>
<dbReference type="FunFam" id="3.30.1360.70:FF:000003">
    <property type="entry name" value="Arginine--tRNA ligase"/>
    <property type="match status" value="1"/>
</dbReference>
<protein>
    <recommendedName>
        <fullName evidence="11">Arginine--tRNA ligase</fullName>
        <ecNumber evidence="11">6.1.1.19</ecNumber>
    </recommendedName>
    <alternativeName>
        <fullName evidence="11">Arginyl-tRNA synthetase</fullName>
        <shortName evidence="11">ArgRS</shortName>
    </alternativeName>
</protein>
<sequence length="556" mass="62739">MNQVQEIEQRLKEEITRAVLESGLAAEGECPEVVLETPKDKNHGDYATNMAMQLTKIAKKPPREIAEAIVAQIDQESASIASIDIAGPGFINFFLRNDSITEVVKTVLENGEAYGRSDYGGNHPIQVEFVSANPTGNLHLGHARGAAVGDTLCNILDAAGYEVAREYYINDAGNQIDNLAVSIEARYFQALGYEADMPEDGYLGEDIRGFAKEIAETYNDRFVNADEQERRSFFREYGLKRELDQLKVDLEAFRVSFDNWFSETSLYSDGKIDQILDVLQEKGVTYEQDGAVWFRSTDYGDDKDRVLVKSDGSYTYLTPDISYHQDKFRRGFKQLVNIWGADHHGYIPRMKAAVEALGYNPDQLDVQIIQMVNLFENGEKVKMSKRTGNAVTMRDLMEEVGIDATRYFFAMRSSDTHLDFDLDLARAESNENPVYYVQYAHARICSMLRQADEAGINVDETTDVSLLTSEKDVDLLKKMGMFPQAIADAAEKMSPHRLTNYVYDLAQRLHSFYNAEKVFHKDNQQLTEARVALIKAVQLTLQNGLKMIGVSAPERM</sequence>
<name>A0A840QS26_9BACI</name>
<evidence type="ECO:0000313" key="15">
    <source>
        <dbReference type="EMBL" id="MBB5174123.1"/>
    </source>
</evidence>
<dbReference type="InterPro" id="IPR035684">
    <property type="entry name" value="ArgRS_core"/>
</dbReference>
<keyword evidence="16" id="KW-1185">Reference proteome</keyword>
<evidence type="ECO:0000256" key="9">
    <source>
        <dbReference type="ARBA" id="ARBA00023146"/>
    </source>
</evidence>
<keyword evidence="6 11" id="KW-0547">Nucleotide-binding</keyword>
<feature type="domain" description="DALR anticodon binding" evidence="13">
    <location>
        <begin position="437"/>
        <end position="556"/>
    </location>
</feature>
<dbReference type="CDD" id="cd00671">
    <property type="entry name" value="ArgRS_core"/>
    <property type="match status" value="1"/>
</dbReference>
<dbReference type="Pfam" id="PF05746">
    <property type="entry name" value="DALR_1"/>
    <property type="match status" value="1"/>
</dbReference>
<dbReference type="PANTHER" id="PTHR11956:SF5">
    <property type="entry name" value="ARGININE--TRNA LIGASE, CYTOPLASMIC"/>
    <property type="match status" value="1"/>
</dbReference>
<dbReference type="InterPro" id="IPR001278">
    <property type="entry name" value="Arg-tRNA-ligase"/>
</dbReference>
<dbReference type="SMART" id="SM01016">
    <property type="entry name" value="Arg_tRNA_synt_N"/>
    <property type="match status" value="1"/>
</dbReference>
<reference evidence="15 16" key="1">
    <citation type="submission" date="2020-08" db="EMBL/GenBank/DDBJ databases">
        <title>Genomic Encyclopedia of Type Strains, Phase IV (KMG-IV): sequencing the most valuable type-strain genomes for metagenomic binning, comparative biology and taxonomic classification.</title>
        <authorList>
            <person name="Goeker M."/>
        </authorList>
    </citation>
    <scope>NUCLEOTIDE SEQUENCE [LARGE SCALE GENOMIC DNA]</scope>
    <source>
        <strain evidence="15 16">DSM 24696</strain>
    </source>
</reference>
<evidence type="ECO:0000313" key="16">
    <source>
        <dbReference type="Proteomes" id="UP000551878"/>
    </source>
</evidence>
<gene>
    <name evidence="11" type="primary">argS</name>
    <name evidence="15" type="ORF">HNQ41_002317</name>
</gene>
<dbReference type="GO" id="GO:0004814">
    <property type="term" value="F:arginine-tRNA ligase activity"/>
    <property type="evidence" value="ECO:0007669"/>
    <property type="project" value="UniProtKB-UniRule"/>
</dbReference>
<dbReference type="InterPro" id="IPR009080">
    <property type="entry name" value="tRNAsynth_Ia_anticodon-bd"/>
</dbReference>
<dbReference type="Gene3D" id="3.30.1360.70">
    <property type="entry name" value="Arginyl tRNA synthetase N-terminal domain"/>
    <property type="match status" value="1"/>
</dbReference>
<keyword evidence="9 11" id="KW-0030">Aminoacyl-tRNA synthetase</keyword>
<dbReference type="FunFam" id="3.40.50.620:FF:000062">
    <property type="entry name" value="Arginine--tRNA ligase"/>
    <property type="match status" value="1"/>
</dbReference>
<dbReference type="SUPFAM" id="SSF47323">
    <property type="entry name" value="Anticodon-binding domain of a subclass of class I aminoacyl-tRNA synthetases"/>
    <property type="match status" value="1"/>
</dbReference>
<keyword evidence="5 11" id="KW-0436">Ligase</keyword>
<feature type="short sequence motif" description="'HIGH' region" evidence="11">
    <location>
        <begin position="132"/>
        <end position="142"/>
    </location>
</feature>
<dbReference type="PANTHER" id="PTHR11956">
    <property type="entry name" value="ARGINYL-TRNA SYNTHETASE"/>
    <property type="match status" value="1"/>
</dbReference>
<proteinExistence type="inferred from homology"/>
<dbReference type="Pfam" id="PF00750">
    <property type="entry name" value="tRNA-synt_1d"/>
    <property type="match status" value="1"/>
</dbReference>
<evidence type="ECO:0000256" key="11">
    <source>
        <dbReference type="HAMAP-Rule" id="MF_00123"/>
    </source>
</evidence>
<comment type="catalytic activity">
    <reaction evidence="10 11">
        <text>tRNA(Arg) + L-arginine + ATP = L-arginyl-tRNA(Arg) + AMP + diphosphate</text>
        <dbReference type="Rhea" id="RHEA:20301"/>
        <dbReference type="Rhea" id="RHEA-COMP:9658"/>
        <dbReference type="Rhea" id="RHEA-COMP:9673"/>
        <dbReference type="ChEBI" id="CHEBI:30616"/>
        <dbReference type="ChEBI" id="CHEBI:32682"/>
        <dbReference type="ChEBI" id="CHEBI:33019"/>
        <dbReference type="ChEBI" id="CHEBI:78442"/>
        <dbReference type="ChEBI" id="CHEBI:78513"/>
        <dbReference type="ChEBI" id="CHEBI:456215"/>
        <dbReference type="EC" id="6.1.1.19"/>
    </reaction>
</comment>
<feature type="domain" description="Arginyl tRNA synthetase N-terminal" evidence="14">
    <location>
        <begin position="5"/>
        <end position="95"/>
    </location>
</feature>
<keyword evidence="8 11" id="KW-0648">Protein biosynthesis</keyword>
<accession>A0A840QS26</accession>
<dbReference type="GO" id="GO:0005524">
    <property type="term" value="F:ATP binding"/>
    <property type="evidence" value="ECO:0007669"/>
    <property type="project" value="UniProtKB-UniRule"/>
</dbReference>
<keyword evidence="4 11" id="KW-0963">Cytoplasm</keyword>
<dbReference type="SUPFAM" id="SSF55190">
    <property type="entry name" value="Arginyl-tRNA synthetase (ArgRS), N-terminal 'additional' domain"/>
    <property type="match status" value="1"/>
</dbReference>
<evidence type="ECO:0000256" key="8">
    <source>
        <dbReference type="ARBA" id="ARBA00022917"/>
    </source>
</evidence>
<organism evidence="15 16">
    <name type="scientific">Texcoconibacillus texcoconensis</name>
    <dbReference type="NCBI Taxonomy" id="1095777"/>
    <lineage>
        <taxon>Bacteria</taxon>
        <taxon>Bacillati</taxon>
        <taxon>Bacillota</taxon>
        <taxon>Bacilli</taxon>
        <taxon>Bacillales</taxon>
        <taxon>Bacillaceae</taxon>
        <taxon>Texcoconibacillus</taxon>
    </lineage>
</organism>
<evidence type="ECO:0000259" key="13">
    <source>
        <dbReference type="SMART" id="SM00836"/>
    </source>
</evidence>
<evidence type="ECO:0000256" key="3">
    <source>
        <dbReference type="ARBA" id="ARBA00011245"/>
    </source>
</evidence>
<keyword evidence="7 11" id="KW-0067">ATP-binding</keyword>
<dbReference type="InterPro" id="IPR005148">
    <property type="entry name" value="Arg-tRNA-synth_N"/>
</dbReference>
<dbReference type="Pfam" id="PF03485">
    <property type="entry name" value="Arg_tRNA_synt_N"/>
    <property type="match status" value="1"/>
</dbReference>
<evidence type="ECO:0000256" key="6">
    <source>
        <dbReference type="ARBA" id="ARBA00022741"/>
    </source>
</evidence>
<dbReference type="AlphaFoldDB" id="A0A840QS26"/>
<dbReference type="Gene3D" id="3.40.50.620">
    <property type="entry name" value="HUPs"/>
    <property type="match status" value="1"/>
</dbReference>
<dbReference type="SUPFAM" id="SSF52374">
    <property type="entry name" value="Nucleotidylyl transferase"/>
    <property type="match status" value="1"/>
</dbReference>
<evidence type="ECO:0000256" key="5">
    <source>
        <dbReference type="ARBA" id="ARBA00022598"/>
    </source>
</evidence>
<dbReference type="NCBIfam" id="TIGR00456">
    <property type="entry name" value="argS"/>
    <property type="match status" value="1"/>
</dbReference>
<evidence type="ECO:0000259" key="14">
    <source>
        <dbReference type="SMART" id="SM01016"/>
    </source>
</evidence>
<evidence type="ECO:0000256" key="7">
    <source>
        <dbReference type="ARBA" id="ARBA00022840"/>
    </source>
</evidence>
<dbReference type="InterPro" id="IPR036695">
    <property type="entry name" value="Arg-tRNA-synth_N_sf"/>
</dbReference>
<dbReference type="EMBL" id="JACHHB010000010">
    <property type="protein sequence ID" value="MBB5174123.1"/>
    <property type="molecule type" value="Genomic_DNA"/>
</dbReference>
<dbReference type="GO" id="GO:0005737">
    <property type="term" value="C:cytoplasm"/>
    <property type="evidence" value="ECO:0007669"/>
    <property type="project" value="UniProtKB-SubCell"/>
</dbReference>
<dbReference type="Gene3D" id="1.10.730.10">
    <property type="entry name" value="Isoleucyl-tRNA Synthetase, Domain 1"/>
    <property type="match status" value="1"/>
</dbReference>
<dbReference type="InterPro" id="IPR008909">
    <property type="entry name" value="DALR_anticod-bd"/>
</dbReference>
<dbReference type="Proteomes" id="UP000551878">
    <property type="component" value="Unassembled WGS sequence"/>
</dbReference>
<dbReference type="PRINTS" id="PR01038">
    <property type="entry name" value="TRNASYNTHARG"/>
</dbReference>
<evidence type="ECO:0000256" key="2">
    <source>
        <dbReference type="ARBA" id="ARBA00005594"/>
    </source>
</evidence>
<dbReference type="HAMAP" id="MF_00123">
    <property type="entry name" value="Arg_tRNA_synth"/>
    <property type="match status" value="1"/>
</dbReference>